<dbReference type="RefSeq" id="WP_015325912.1">
    <property type="nucleotide sequence ID" value="NC_019978.1"/>
</dbReference>
<dbReference type="AlphaFoldDB" id="L0K733"/>
<dbReference type="KEGG" id="hhl:Halha_0170"/>
<reference evidence="5" key="1">
    <citation type="submission" date="2012-02" db="EMBL/GenBank/DDBJ databases">
        <title>The complete genome of Halobacteroides halobius DSM 5150.</title>
        <authorList>
            <person name="Lucas S."/>
            <person name="Copeland A."/>
            <person name="Lapidus A."/>
            <person name="Glavina del Rio T."/>
            <person name="Dalin E."/>
            <person name="Tice H."/>
            <person name="Bruce D."/>
            <person name="Goodwin L."/>
            <person name="Pitluck S."/>
            <person name="Peters L."/>
            <person name="Mikhailova N."/>
            <person name="Gu W."/>
            <person name="Kyrpides N."/>
            <person name="Mavromatis K."/>
            <person name="Ivanova N."/>
            <person name="Brettin T."/>
            <person name="Detter J.C."/>
            <person name="Han C."/>
            <person name="Larimer F."/>
            <person name="Land M."/>
            <person name="Hauser L."/>
            <person name="Markowitz V."/>
            <person name="Cheng J.-F."/>
            <person name="Hugenholtz P."/>
            <person name="Woyke T."/>
            <person name="Wu D."/>
            <person name="Tindall B."/>
            <person name="Pomrenke H."/>
            <person name="Brambilla E."/>
            <person name="Klenk H.-P."/>
            <person name="Eisen J.A."/>
        </authorList>
    </citation>
    <scope>NUCLEOTIDE SEQUENCE [LARGE SCALE GENOMIC DNA]</scope>
    <source>
        <strain evidence="5">ATCC 35273 / DSM 5150 / MD-1</strain>
    </source>
</reference>
<dbReference type="InterPro" id="IPR007391">
    <property type="entry name" value="Vancomycin_resist_VanW"/>
</dbReference>
<dbReference type="EMBL" id="CP003359">
    <property type="protein sequence ID" value="AGB40184.1"/>
    <property type="molecule type" value="Genomic_DNA"/>
</dbReference>
<dbReference type="PROSITE" id="PS51109">
    <property type="entry name" value="G5"/>
    <property type="match status" value="1"/>
</dbReference>
<dbReference type="InterPro" id="IPR011098">
    <property type="entry name" value="G5_dom"/>
</dbReference>
<organism evidence="4 5">
    <name type="scientific">Halobacteroides halobius (strain ATCC 35273 / DSM 5150 / MD-1)</name>
    <dbReference type="NCBI Taxonomy" id="748449"/>
    <lineage>
        <taxon>Bacteria</taxon>
        <taxon>Bacillati</taxon>
        <taxon>Bacillota</taxon>
        <taxon>Clostridia</taxon>
        <taxon>Halanaerobiales</taxon>
        <taxon>Halobacteroidaceae</taxon>
        <taxon>Halobacteroides</taxon>
    </lineage>
</organism>
<dbReference type="SMART" id="SM01208">
    <property type="entry name" value="G5"/>
    <property type="match status" value="1"/>
</dbReference>
<dbReference type="PANTHER" id="PTHR35788:SF1">
    <property type="entry name" value="EXPORTED PROTEIN"/>
    <property type="match status" value="1"/>
</dbReference>
<keyword evidence="1 2" id="KW-0732">Signal</keyword>
<dbReference type="OrthoDB" id="9797191at2"/>
<dbReference type="PANTHER" id="PTHR35788">
    <property type="entry name" value="EXPORTED PROTEIN-RELATED"/>
    <property type="match status" value="1"/>
</dbReference>
<feature type="signal peptide" evidence="2">
    <location>
        <begin position="1"/>
        <end position="24"/>
    </location>
</feature>
<dbReference type="eggNOG" id="COG2720">
    <property type="taxonomic scope" value="Bacteria"/>
</dbReference>
<dbReference type="HOGENOM" id="CLU_075501_0_0_9"/>
<evidence type="ECO:0000256" key="2">
    <source>
        <dbReference type="SAM" id="SignalP"/>
    </source>
</evidence>
<sequence length="267" mass="29768">MKKLVIIKILLIICLVSSIDSSMALNLSVIEKIKQYNLHNITSTYTTYFNPEDKNRVTNIKVAAQKINGTVVLPGQVFSFNKEVGPRTKERGFKSASEIVNGKLTPGIGGGICQLSSTLYNAILLADLEVVTRSNHSRPVSYVPLGRGATVYYNLIDFKFKNNTSTPLMIMAQMTRGQLTVSILGNYLEREVEIITTKPQVLKAKVKKIIDYNLEEGTTRILNSGRKGFKVTVKKVITTGKKIIETEIISTDIYPPQPKIIKYNPKE</sequence>
<dbReference type="Gene3D" id="2.20.230.10">
    <property type="entry name" value="Resuscitation-promoting factor rpfb"/>
    <property type="match status" value="1"/>
</dbReference>
<dbReference type="PATRIC" id="fig|748449.3.peg.151"/>
<keyword evidence="5" id="KW-1185">Reference proteome</keyword>
<evidence type="ECO:0000313" key="5">
    <source>
        <dbReference type="Proteomes" id="UP000010880"/>
    </source>
</evidence>
<name>L0K733_HALHC</name>
<gene>
    <name evidence="4" type="ordered locus">Halha_0170</name>
</gene>
<dbReference type="Proteomes" id="UP000010880">
    <property type="component" value="Chromosome"/>
</dbReference>
<proteinExistence type="predicted"/>
<dbReference type="Pfam" id="PF04294">
    <property type="entry name" value="VanW"/>
    <property type="match status" value="1"/>
</dbReference>
<protein>
    <submittedName>
        <fullName evidence="4">Putative vancomycin resistance protein</fullName>
    </submittedName>
</protein>
<feature type="domain" description="G5" evidence="3">
    <location>
        <begin position="188"/>
        <end position="267"/>
    </location>
</feature>
<evidence type="ECO:0000313" key="4">
    <source>
        <dbReference type="EMBL" id="AGB40184.1"/>
    </source>
</evidence>
<evidence type="ECO:0000256" key="1">
    <source>
        <dbReference type="ARBA" id="ARBA00022729"/>
    </source>
</evidence>
<accession>L0K733</accession>
<dbReference type="InterPro" id="IPR052913">
    <property type="entry name" value="Glycopeptide_resist_protein"/>
</dbReference>
<dbReference type="Pfam" id="PF07501">
    <property type="entry name" value="G5"/>
    <property type="match status" value="1"/>
</dbReference>
<evidence type="ECO:0000259" key="3">
    <source>
        <dbReference type="PROSITE" id="PS51109"/>
    </source>
</evidence>
<dbReference type="STRING" id="748449.Halha_0170"/>
<feature type="chain" id="PRO_5003944387" evidence="2">
    <location>
        <begin position="25"/>
        <end position="267"/>
    </location>
</feature>